<proteinExistence type="predicted"/>
<accession>X1KQ37</accession>
<dbReference type="GO" id="GO:0016747">
    <property type="term" value="F:acyltransferase activity, transferring groups other than amino-acyl groups"/>
    <property type="evidence" value="ECO:0007669"/>
    <property type="project" value="InterPro"/>
</dbReference>
<gene>
    <name evidence="2" type="ORF">S06H3_06936</name>
</gene>
<comment type="caution">
    <text evidence="2">The sequence shown here is derived from an EMBL/GenBank/DDBJ whole genome shotgun (WGS) entry which is preliminary data.</text>
</comment>
<dbReference type="EMBL" id="BARV01002754">
    <property type="protein sequence ID" value="GAH95745.1"/>
    <property type="molecule type" value="Genomic_DNA"/>
</dbReference>
<dbReference type="CDD" id="cd04301">
    <property type="entry name" value="NAT_SF"/>
    <property type="match status" value="1"/>
</dbReference>
<dbReference type="Pfam" id="PF13508">
    <property type="entry name" value="Acetyltransf_7"/>
    <property type="match status" value="1"/>
</dbReference>
<evidence type="ECO:0000313" key="2">
    <source>
        <dbReference type="EMBL" id="GAH95745.1"/>
    </source>
</evidence>
<dbReference type="InterPro" id="IPR000182">
    <property type="entry name" value="GNAT_dom"/>
</dbReference>
<dbReference type="AlphaFoldDB" id="X1KQ37"/>
<feature type="domain" description="N-acetyltransferase" evidence="1">
    <location>
        <begin position="16"/>
        <end position="162"/>
    </location>
</feature>
<sequence>MERQRNRISVCEEWVKRFAKNNDVNIERVREDFSKGAELRIDWIKKWLPLGYRAKIAYQQERPIGFIDYLPIETQKGISGQDITLINCINIIPNSSYRGKGYGKLLLEEAEIDVKKLSKGVAVIAHNHPRWMPASFFTKRGYKVVDERDGEIKEMVMLKAFCPVGPPKFIKQKYDYKPKPVSGKVVVEIFWSGVCPHNLLSVKLLKDVLSEFGNKVLIKEVATNDLPSDVIKKYGHGYGVNINGKPNFWLLGASRDEIHQEIESNL</sequence>
<dbReference type="Gene3D" id="3.40.630.30">
    <property type="match status" value="1"/>
</dbReference>
<dbReference type="PROSITE" id="PS51186">
    <property type="entry name" value="GNAT"/>
    <property type="match status" value="1"/>
</dbReference>
<reference evidence="2" key="1">
    <citation type="journal article" date="2014" name="Front. Microbiol.">
        <title>High frequency of phylogenetically diverse reductive dehalogenase-homologous genes in deep subseafloor sedimentary metagenomes.</title>
        <authorList>
            <person name="Kawai M."/>
            <person name="Futagami T."/>
            <person name="Toyoda A."/>
            <person name="Takaki Y."/>
            <person name="Nishi S."/>
            <person name="Hori S."/>
            <person name="Arai W."/>
            <person name="Tsubouchi T."/>
            <person name="Morono Y."/>
            <person name="Uchiyama I."/>
            <person name="Ito T."/>
            <person name="Fujiyama A."/>
            <person name="Inagaki F."/>
            <person name="Takami H."/>
        </authorList>
    </citation>
    <scope>NUCLEOTIDE SEQUENCE</scope>
    <source>
        <strain evidence="2">Expedition CK06-06</strain>
    </source>
</reference>
<dbReference type="InterPro" id="IPR016181">
    <property type="entry name" value="Acyl_CoA_acyltransferase"/>
</dbReference>
<evidence type="ECO:0000259" key="1">
    <source>
        <dbReference type="PROSITE" id="PS51186"/>
    </source>
</evidence>
<name>X1KQ37_9ZZZZ</name>
<protein>
    <recommendedName>
        <fullName evidence="1">N-acetyltransferase domain-containing protein</fullName>
    </recommendedName>
</protein>
<organism evidence="2">
    <name type="scientific">marine sediment metagenome</name>
    <dbReference type="NCBI Taxonomy" id="412755"/>
    <lineage>
        <taxon>unclassified sequences</taxon>
        <taxon>metagenomes</taxon>
        <taxon>ecological metagenomes</taxon>
    </lineage>
</organism>
<dbReference type="SUPFAM" id="SSF55729">
    <property type="entry name" value="Acyl-CoA N-acyltransferases (Nat)"/>
    <property type="match status" value="1"/>
</dbReference>